<dbReference type="Proteomes" id="UP000199288">
    <property type="component" value="Unassembled WGS sequence"/>
</dbReference>
<name>A0A1H3WYX9_9ACTO</name>
<organism evidence="2 3">
    <name type="scientific">Bowdeniella nasicola</name>
    <dbReference type="NCBI Taxonomy" id="208480"/>
    <lineage>
        <taxon>Bacteria</taxon>
        <taxon>Bacillati</taxon>
        <taxon>Actinomycetota</taxon>
        <taxon>Actinomycetes</taxon>
        <taxon>Actinomycetales</taxon>
        <taxon>Actinomycetaceae</taxon>
        <taxon>Bowdeniella</taxon>
    </lineage>
</organism>
<evidence type="ECO:0000259" key="1">
    <source>
        <dbReference type="Pfam" id="PF17844"/>
    </source>
</evidence>
<evidence type="ECO:0000313" key="2">
    <source>
        <dbReference type="EMBL" id="SDZ92397.1"/>
    </source>
</evidence>
<accession>A0A1H3WYX9</accession>
<protein>
    <recommendedName>
        <fullName evidence="1">Bacterial SCP orthologue domain-containing protein</fullName>
    </recommendedName>
</protein>
<reference evidence="3" key="1">
    <citation type="submission" date="2016-10" db="EMBL/GenBank/DDBJ databases">
        <authorList>
            <person name="Varghese N."/>
            <person name="Submissions S."/>
        </authorList>
    </citation>
    <scope>NUCLEOTIDE SEQUENCE [LARGE SCALE GENOMIC DNA]</scope>
    <source>
        <strain evidence="3">KPR-1</strain>
    </source>
</reference>
<sequence length="141" mass="15061">MRGIGSLAETSAGAGCTDLSYNGPMSRTRDDAAAREVLARFGAGDKLTRAELRLAARYALAEFARLHPGRSVEVRLPPAAVVQAIAGPAHTRGTPPNVVETRPEVWLELALGKRSWQDACASGDVQWSGTRADLGEYLPYV</sequence>
<gene>
    <name evidence="2" type="ORF">SAMN02910418_00550</name>
</gene>
<evidence type="ECO:0000313" key="3">
    <source>
        <dbReference type="Proteomes" id="UP000199288"/>
    </source>
</evidence>
<dbReference type="AlphaFoldDB" id="A0A1H3WYX9"/>
<feature type="domain" description="Bacterial SCP orthologue" evidence="1">
    <location>
        <begin position="49"/>
        <end position="139"/>
    </location>
</feature>
<dbReference type="Pfam" id="PF17844">
    <property type="entry name" value="SCP_3"/>
    <property type="match status" value="1"/>
</dbReference>
<dbReference type="InterPro" id="IPR041629">
    <property type="entry name" value="SCP_3"/>
</dbReference>
<proteinExistence type="predicted"/>
<dbReference type="Gene3D" id="3.30.1050.40">
    <property type="match status" value="1"/>
</dbReference>
<keyword evidence="3" id="KW-1185">Reference proteome</keyword>
<dbReference type="EMBL" id="FNQV01000003">
    <property type="protein sequence ID" value="SDZ92397.1"/>
    <property type="molecule type" value="Genomic_DNA"/>
</dbReference>